<dbReference type="InterPro" id="IPR036779">
    <property type="entry name" value="LysM_dom_sf"/>
</dbReference>
<dbReference type="SUPFAM" id="SSF54106">
    <property type="entry name" value="LysM domain"/>
    <property type="match status" value="1"/>
</dbReference>
<proteinExistence type="predicted"/>
<keyword evidence="2" id="KW-0812">Transmembrane</keyword>
<keyword evidence="5" id="KW-1185">Reference proteome</keyword>
<dbReference type="CDD" id="cd00118">
    <property type="entry name" value="LysM"/>
    <property type="match status" value="1"/>
</dbReference>
<evidence type="ECO:0000256" key="2">
    <source>
        <dbReference type="SAM" id="Phobius"/>
    </source>
</evidence>
<dbReference type="Proteomes" id="UP001321741">
    <property type="component" value="Chromosome"/>
</dbReference>
<evidence type="ECO:0000256" key="1">
    <source>
        <dbReference type="SAM" id="MobiDB-lite"/>
    </source>
</evidence>
<feature type="region of interest" description="Disordered" evidence="1">
    <location>
        <begin position="57"/>
        <end position="116"/>
    </location>
</feature>
<feature type="compositionally biased region" description="Polar residues" evidence="1">
    <location>
        <begin position="57"/>
        <end position="74"/>
    </location>
</feature>
<keyword evidence="2" id="KW-1133">Transmembrane helix</keyword>
<dbReference type="EMBL" id="AP026803">
    <property type="protein sequence ID" value="BDR60464.1"/>
    <property type="molecule type" value="Genomic_DNA"/>
</dbReference>
<feature type="compositionally biased region" description="Basic residues" evidence="1">
    <location>
        <begin position="75"/>
        <end position="88"/>
    </location>
</feature>
<feature type="domain" description="LysM" evidence="3">
    <location>
        <begin position="113"/>
        <end position="157"/>
    </location>
</feature>
<dbReference type="PANTHER" id="PTHR33734">
    <property type="entry name" value="LYSM DOMAIN-CONTAINING GPI-ANCHORED PROTEIN 2"/>
    <property type="match status" value="1"/>
</dbReference>
<dbReference type="Pfam" id="PF01476">
    <property type="entry name" value="LysM"/>
    <property type="match status" value="1"/>
</dbReference>
<dbReference type="PANTHER" id="PTHR33734:SF22">
    <property type="entry name" value="MEMBRANE-BOUND LYTIC MUREIN TRANSGLYCOSYLASE D"/>
    <property type="match status" value="1"/>
</dbReference>
<dbReference type="InterPro" id="IPR018392">
    <property type="entry name" value="LysM"/>
</dbReference>
<reference evidence="4 5" key="1">
    <citation type="journal article" date="2023" name="Microbiol. Spectr.">
        <title>Symbiosis of Carpenter Bees with Uncharacterized Lactic Acid Bacteria Showing NAD Auxotrophy.</title>
        <authorList>
            <person name="Kawasaki S."/>
            <person name="Ozawa K."/>
            <person name="Mori T."/>
            <person name="Yamamoto A."/>
            <person name="Ito M."/>
            <person name="Ohkuma M."/>
            <person name="Sakamoto M."/>
            <person name="Matsutani M."/>
        </authorList>
    </citation>
    <scope>NUCLEOTIDE SEQUENCE [LARGE SCALE GENOMIC DNA]</scope>
    <source>
        <strain evidence="4 5">Kim32-2</strain>
    </source>
</reference>
<dbReference type="RefSeq" id="WP_317638160.1">
    <property type="nucleotide sequence ID" value="NZ_AP026803.1"/>
</dbReference>
<sequence length="158" mass="17905">MKQKRTGPYKHYQRPVEPRTVIHRTVSRTWFILLTLITVVLVALVFVVHQLASSGRVNNQAGEFRSSRQSSQPKKTQRTKTHSQPKHKVQPEPESKAKKPNKAKVKQATSEPKEYLVKSGDSLTSIASRFNVTVDDLAQLNQLGPDRQIRAGQTLKVR</sequence>
<dbReference type="PROSITE" id="PS51782">
    <property type="entry name" value="LYSM"/>
    <property type="match status" value="1"/>
</dbReference>
<evidence type="ECO:0000313" key="5">
    <source>
        <dbReference type="Proteomes" id="UP001321741"/>
    </source>
</evidence>
<evidence type="ECO:0000313" key="4">
    <source>
        <dbReference type="EMBL" id="BDR60464.1"/>
    </source>
</evidence>
<gene>
    <name evidence="4" type="ORF">KIM322_07250</name>
</gene>
<evidence type="ECO:0000259" key="3">
    <source>
        <dbReference type="PROSITE" id="PS51782"/>
    </source>
</evidence>
<organism evidence="4 5">
    <name type="scientific">Lactobacillus xylocopicola</name>
    <dbReference type="NCBI Taxonomy" id="2976676"/>
    <lineage>
        <taxon>Bacteria</taxon>
        <taxon>Bacillati</taxon>
        <taxon>Bacillota</taxon>
        <taxon>Bacilli</taxon>
        <taxon>Lactobacillales</taxon>
        <taxon>Lactobacillaceae</taxon>
        <taxon>Lactobacillus</taxon>
    </lineage>
</organism>
<name>A0ABM8BGQ7_9LACO</name>
<accession>A0ABM8BGQ7</accession>
<dbReference type="SMART" id="SM00257">
    <property type="entry name" value="LysM"/>
    <property type="match status" value="1"/>
</dbReference>
<feature type="transmembrane region" description="Helical" evidence="2">
    <location>
        <begin position="29"/>
        <end position="52"/>
    </location>
</feature>
<protein>
    <submittedName>
        <fullName evidence="4">N-acetylmuramidase</fullName>
    </submittedName>
</protein>
<dbReference type="Gene3D" id="3.10.350.10">
    <property type="entry name" value="LysM domain"/>
    <property type="match status" value="1"/>
</dbReference>
<keyword evidence="2" id="KW-0472">Membrane</keyword>